<comment type="subcellular location">
    <subcellularLocation>
        <location evidence="1">Cell membrane</location>
        <topology evidence="1">Multi-pass membrane protein</topology>
    </subcellularLocation>
</comment>
<feature type="transmembrane region" description="Helical" evidence="8">
    <location>
        <begin position="318"/>
        <end position="344"/>
    </location>
</feature>
<evidence type="ECO:0000256" key="1">
    <source>
        <dbReference type="ARBA" id="ARBA00004651"/>
    </source>
</evidence>
<feature type="transmembrane region" description="Helical" evidence="8">
    <location>
        <begin position="31"/>
        <end position="55"/>
    </location>
</feature>
<keyword evidence="5 8" id="KW-0812">Transmembrane</keyword>
<evidence type="ECO:0000256" key="5">
    <source>
        <dbReference type="ARBA" id="ARBA00022692"/>
    </source>
</evidence>
<dbReference type="Proteomes" id="UP001595916">
    <property type="component" value="Unassembled WGS sequence"/>
</dbReference>
<keyword evidence="3" id="KW-0813">Transport</keyword>
<evidence type="ECO:0000256" key="8">
    <source>
        <dbReference type="SAM" id="Phobius"/>
    </source>
</evidence>
<comment type="caution">
    <text evidence="9">The sequence shown here is derived from an EMBL/GenBank/DDBJ whole genome shotgun (WGS) entry which is preliminary data.</text>
</comment>
<evidence type="ECO:0000313" key="9">
    <source>
        <dbReference type="EMBL" id="MFC4804238.1"/>
    </source>
</evidence>
<name>A0ABV9QJ79_9FIRM</name>
<evidence type="ECO:0000256" key="4">
    <source>
        <dbReference type="ARBA" id="ARBA00022475"/>
    </source>
</evidence>
<dbReference type="InterPro" id="IPR002549">
    <property type="entry name" value="AI-2E-like"/>
</dbReference>
<feature type="transmembrane region" description="Helical" evidence="8">
    <location>
        <begin position="262"/>
        <end position="281"/>
    </location>
</feature>
<evidence type="ECO:0000256" key="7">
    <source>
        <dbReference type="ARBA" id="ARBA00023136"/>
    </source>
</evidence>
<keyword evidence="7 8" id="KW-0472">Membrane</keyword>
<evidence type="ECO:0000256" key="2">
    <source>
        <dbReference type="ARBA" id="ARBA00009773"/>
    </source>
</evidence>
<dbReference type="PANTHER" id="PTHR21716:SF53">
    <property type="entry name" value="PERMEASE PERM-RELATED"/>
    <property type="match status" value="1"/>
</dbReference>
<keyword evidence="4" id="KW-1003">Cell membrane</keyword>
<dbReference type="EMBL" id="JBHSHL010000014">
    <property type="protein sequence ID" value="MFC4804238.1"/>
    <property type="molecule type" value="Genomic_DNA"/>
</dbReference>
<evidence type="ECO:0000313" key="10">
    <source>
        <dbReference type="Proteomes" id="UP001595916"/>
    </source>
</evidence>
<feature type="transmembrane region" description="Helical" evidence="8">
    <location>
        <begin position="165"/>
        <end position="184"/>
    </location>
</feature>
<gene>
    <name evidence="9" type="ORF">ACFO4R_04005</name>
</gene>
<comment type="similarity">
    <text evidence="2">Belongs to the autoinducer-2 exporter (AI-2E) (TC 2.A.86) family.</text>
</comment>
<proteinExistence type="inferred from homology"/>
<protein>
    <submittedName>
        <fullName evidence="9">AI-2E family transporter</fullName>
    </submittedName>
</protein>
<feature type="transmembrane region" description="Helical" evidence="8">
    <location>
        <begin position="75"/>
        <end position="97"/>
    </location>
</feature>
<feature type="transmembrane region" description="Helical" evidence="8">
    <location>
        <begin position="288"/>
        <end position="306"/>
    </location>
</feature>
<dbReference type="RefSeq" id="WP_379787736.1">
    <property type="nucleotide sequence ID" value="NZ_JBHSHL010000014.1"/>
</dbReference>
<reference evidence="10" key="1">
    <citation type="journal article" date="2019" name="Int. J. Syst. Evol. Microbiol.">
        <title>The Global Catalogue of Microorganisms (GCM) 10K type strain sequencing project: providing services to taxonomists for standard genome sequencing and annotation.</title>
        <authorList>
            <consortium name="The Broad Institute Genomics Platform"/>
            <consortium name="The Broad Institute Genome Sequencing Center for Infectious Disease"/>
            <person name="Wu L."/>
            <person name="Ma J."/>
        </authorList>
    </citation>
    <scope>NUCLEOTIDE SEQUENCE [LARGE SCALE GENOMIC DNA]</scope>
    <source>
        <strain evidence="10">CCUG 46385</strain>
    </source>
</reference>
<dbReference type="PANTHER" id="PTHR21716">
    <property type="entry name" value="TRANSMEMBRANE PROTEIN"/>
    <property type="match status" value="1"/>
</dbReference>
<dbReference type="Pfam" id="PF01594">
    <property type="entry name" value="AI-2E_transport"/>
    <property type="match status" value="1"/>
</dbReference>
<keyword evidence="10" id="KW-1185">Reference proteome</keyword>
<accession>A0ABV9QJ79</accession>
<evidence type="ECO:0000256" key="3">
    <source>
        <dbReference type="ARBA" id="ARBA00022448"/>
    </source>
</evidence>
<sequence>MFHRLKKYQDIIFLITISIIIYKVIQNYQVLFSVLIKMNVVLTPFFWAFGMAFLLNPLMKKIETYKGMSRTRTLIVMYTLLIGLLSLFVIIVTPRMISSVTEIIVNMPRYYNRLQMLLSSVLESRLISDTDVNEFLSTSTRKLADSVFDYLNHSATKMVSRVIDLTSAVLQFVVGLIISIYMLYDKERFQDSLKKLLYYLFERENAKKIIEWGSITNSVFTDFFIGKSLDSLIIGILCGIGLSIIGTPYPFLLALIVGIFNMIPYVGPFIGAVPAVFFTLLSDPLKALWVILFIFVLQQFDGNILGPKILGDRLGVRPIYVMLAIFVGGGFFGIFGMLIGVPVFKLISIALSKLLEEKDVLQETKG</sequence>
<feature type="transmembrane region" description="Helical" evidence="8">
    <location>
        <begin position="232"/>
        <end position="256"/>
    </location>
</feature>
<organism evidence="9 10">
    <name type="scientific">Filifactor villosus</name>
    <dbReference type="NCBI Taxonomy" id="29374"/>
    <lineage>
        <taxon>Bacteria</taxon>
        <taxon>Bacillati</taxon>
        <taxon>Bacillota</taxon>
        <taxon>Clostridia</taxon>
        <taxon>Peptostreptococcales</taxon>
        <taxon>Filifactoraceae</taxon>
        <taxon>Filifactor</taxon>
    </lineage>
</organism>
<keyword evidence="6 8" id="KW-1133">Transmembrane helix</keyword>
<evidence type="ECO:0000256" key="6">
    <source>
        <dbReference type="ARBA" id="ARBA00022989"/>
    </source>
</evidence>